<dbReference type="InterPro" id="IPR020846">
    <property type="entry name" value="MFS_dom"/>
</dbReference>
<dbReference type="InterPro" id="IPR011701">
    <property type="entry name" value="MFS"/>
</dbReference>
<dbReference type="Gene3D" id="1.20.1250.20">
    <property type="entry name" value="MFS general substrate transporter like domains"/>
    <property type="match status" value="2"/>
</dbReference>
<feature type="transmembrane region" description="Helical" evidence="8">
    <location>
        <begin position="92"/>
        <end position="111"/>
    </location>
</feature>
<name>A0A090D0T7_9BACT</name>
<evidence type="ECO:0000256" key="5">
    <source>
        <dbReference type="ARBA" id="ARBA00022847"/>
    </source>
</evidence>
<dbReference type="InterPro" id="IPR051084">
    <property type="entry name" value="H+-coupled_symporters"/>
</dbReference>
<comment type="caution">
    <text evidence="10">The sequence shown here is derived from an EMBL/GenBank/DDBJ whole genome shotgun (WGS) entry which is preliminary data.</text>
</comment>
<dbReference type="eggNOG" id="COG0477">
    <property type="taxonomic scope" value="Bacteria"/>
</dbReference>
<feature type="transmembrane region" description="Helical" evidence="8">
    <location>
        <begin position="269"/>
        <end position="288"/>
    </location>
</feature>
<protein>
    <submittedName>
        <fullName evidence="10">Permease, MFS family</fullName>
    </submittedName>
</protein>
<evidence type="ECO:0000313" key="11">
    <source>
        <dbReference type="Proteomes" id="UP000031552"/>
    </source>
</evidence>
<dbReference type="AlphaFoldDB" id="A0A090D0T7"/>
<dbReference type="OrthoDB" id="9783227at2"/>
<feature type="transmembrane region" description="Helical" evidence="8">
    <location>
        <begin position="295"/>
        <end position="315"/>
    </location>
</feature>
<keyword evidence="3" id="KW-1003">Cell membrane</keyword>
<dbReference type="RefSeq" id="WP_041018513.1">
    <property type="nucleotide sequence ID" value="NZ_CCEJ010000011.1"/>
</dbReference>
<feature type="transmembrane region" description="Helical" evidence="8">
    <location>
        <begin position="236"/>
        <end position="257"/>
    </location>
</feature>
<feature type="domain" description="Major facilitator superfamily (MFS) profile" evidence="9">
    <location>
        <begin position="19"/>
        <end position="404"/>
    </location>
</feature>
<comment type="subcellular location">
    <subcellularLocation>
        <location evidence="1">Cell membrane</location>
        <topology evidence="1">Multi-pass membrane protein</topology>
    </subcellularLocation>
</comment>
<keyword evidence="7 8" id="KW-0472">Membrane</keyword>
<dbReference type="Proteomes" id="UP000031552">
    <property type="component" value="Unassembled WGS sequence"/>
</dbReference>
<dbReference type="EMBL" id="CCEJ010000011">
    <property type="protein sequence ID" value="CDR34956.1"/>
    <property type="molecule type" value="Genomic_DNA"/>
</dbReference>
<dbReference type="PROSITE" id="PS50850">
    <property type="entry name" value="MFS"/>
    <property type="match status" value="1"/>
</dbReference>
<organism evidence="10 11">
    <name type="scientific">Candidatus Criblamydia sequanensis CRIB-18</name>
    <dbReference type="NCBI Taxonomy" id="1437425"/>
    <lineage>
        <taxon>Bacteria</taxon>
        <taxon>Pseudomonadati</taxon>
        <taxon>Chlamydiota</taxon>
        <taxon>Chlamydiia</taxon>
        <taxon>Parachlamydiales</taxon>
        <taxon>Candidatus Criblamydiaceae</taxon>
        <taxon>Candidatus Criblamydia</taxon>
    </lineage>
</organism>
<dbReference type="Pfam" id="PF07690">
    <property type="entry name" value="MFS_1"/>
    <property type="match status" value="1"/>
</dbReference>
<reference evidence="10" key="1">
    <citation type="submission" date="2013-12" db="EMBL/GenBank/DDBJ databases">
        <authorList>
            <person name="Linke B."/>
        </authorList>
    </citation>
    <scope>NUCLEOTIDE SEQUENCE [LARGE SCALE GENOMIC DNA]</scope>
    <source>
        <strain evidence="10">CRIB-18</strain>
    </source>
</reference>
<dbReference type="GO" id="GO:0015293">
    <property type="term" value="F:symporter activity"/>
    <property type="evidence" value="ECO:0007669"/>
    <property type="project" value="UniProtKB-KW"/>
</dbReference>
<evidence type="ECO:0000313" key="10">
    <source>
        <dbReference type="EMBL" id="CDR34956.1"/>
    </source>
</evidence>
<evidence type="ECO:0000256" key="7">
    <source>
        <dbReference type="ARBA" id="ARBA00023136"/>
    </source>
</evidence>
<keyword evidence="6 8" id="KW-1133">Transmembrane helix</keyword>
<dbReference type="STRING" id="1437425.CSEC_2150"/>
<keyword evidence="11" id="KW-1185">Reference proteome</keyword>
<feature type="transmembrane region" description="Helical" evidence="8">
    <location>
        <begin position="117"/>
        <end position="141"/>
    </location>
</feature>
<feature type="transmembrane region" description="Helical" evidence="8">
    <location>
        <begin position="153"/>
        <end position="177"/>
    </location>
</feature>
<dbReference type="InterPro" id="IPR036259">
    <property type="entry name" value="MFS_trans_sf"/>
</dbReference>
<feature type="transmembrane region" description="Helical" evidence="8">
    <location>
        <begin position="21"/>
        <end position="47"/>
    </location>
</feature>
<dbReference type="GO" id="GO:0005886">
    <property type="term" value="C:plasma membrane"/>
    <property type="evidence" value="ECO:0007669"/>
    <property type="project" value="UniProtKB-SubCell"/>
</dbReference>
<evidence type="ECO:0000259" key="9">
    <source>
        <dbReference type="PROSITE" id="PS50850"/>
    </source>
</evidence>
<feature type="transmembrane region" description="Helical" evidence="8">
    <location>
        <begin position="183"/>
        <end position="202"/>
    </location>
</feature>
<evidence type="ECO:0000256" key="2">
    <source>
        <dbReference type="ARBA" id="ARBA00022448"/>
    </source>
</evidence>
<feature type="transmembrane region" description="Helical" evidence="8">
    <location>
        <begin position="59"/>
        <end position="80"/>
    </location>
</feature>
<keyword evidence="5" id="KW-0769">Symport</keyword>
<proteinExistence type="predicted"/>
<dbReference type="SUPFAM" id="SSF103473">
    <property type="entry name" value="MFS general substrate transporter"/>
    <property type="match status" value="1"/>
</dbReference>
<evidence type="ECO:0000256" key="6">
    <source>
        <dbReference type="ARBA" id="ARBA00022989"/>
    </source>
</evidence>
<feature type="transmembrane region" description="Helical" evidence="8">
    <location>
        <begin position="352"/>
        <end position="375"/>
    </location>
</feature>
<sequence>MSENILIPEIKKKASLPKEVFIGWLTSLSEAYNTAIFSFLAPMLALFFFQNENSFTSLFFSYSFVFLGSSLFYPLGAFYYGTMGDAKGRQKTCVYSTLGLAISTGLIAFIPEGTYGAFFLLILICAQHFFSGGEYYGSIVFSIEHADKEKSGILSALSCLFASFGLALANGLAYFPLLKGNELWMKSCFIIGALGGMVSYLLKNYCQETPAFKSLPLLAGKETKVFEFIKKRSKSLLKVVIVSALFIISYNFIFIFLPLHQNGSETSDSFKPLIFYGFSILFAGFLADRFGLKRVLMSGILLFSLTVTPLCLFKMDLWVRQIILTSFASLIIGPIHSFMMNQFEPKERCRGLFIGSAIAMSLFGGSTVPICLLLFFKFNSLAAASLYPMSIGAASFIYLYQEIEDCGIRIVKIPAKSA</sequence>
<evidence type="ECO:0000256" key="4">
    <source>
        <dbReference type="ARBA" id="ARBA00022692"/>
    </source>
</evidence>
<accession>A0A090D0T7</accession>
<feature type="transmembrane region" description="Helical" evidence="8">
    <location>
        <begin position="381"/>
        <end position="400"/>
    </location>
</feature>
<gene>
    <name evidence="10" type="ORF">CSEC_2150</name>
</gene>
<dbReference type="PANTHER" id="PTHR43528">
    <property type="entry name" value="ALPHA-KETOGLUTARATE PERMEASE"/>
    <property type="match status" value="1"/>
</dbReference>
<evidence type="ECO:0000256" key="8">
    <source>
        <dbReference type="SAM" id="Phobius"/>
    </source>
</evidence>
<evidence type="ECO:0000256" key="3">
    <source>
        <dbReference type="ARBA" id="ARBA00022475"/>
    </source>
</evidence>
<feature type="transmembrane region" description="Helical" evidence="8">
    <location>
        <begin position="321"/>
        <end position="340"/>
    </location>
</feature>
<keyword evidence="2" id="KW-0813">Transport</keyword>
<dbReference type="PANTHER" id="PTHR43528:SF1">
    <property type="entry name" value="ALPHA-KETOGLUTARATE PERMEASE"/>
    <property type="match status" value="1"/>
</dbReference>
<reference evidence="10" key="2">
    <citation type="submission" date="2014-09" db="EMBL/GenBank/DDBJ databases">
        <title>Criblamydia sequanensis harbors a mega-plasmid encoding arsenite resistance.</title>
        <authorList>
            <person name="Bertelli C."/>
            <person name="Goesmann A."/>
            <person name="Greub G."/>
        </authorList>
    </citation>
    <scope>NUCLEOTIDE SEQUENCE [LARGE SCALE GENOMIC DNA]</scope>
    <source>
        <strain evidence="10">CRIB-18</strain>
    </source>
</reference>
<evidence type="ECO:0000256" key="1">
    <source>
        <dbReference type="ARBA" id="ARBA00004651"/>
    </source>
</evidence>
<keyword evidence="4 8" id="KW-0812">Transmembrane</keyword>